<sequence>MRIGIIGAGAVGTGMGILLRRRGYTIAGVASRTLASARRAAARLACPAFEQPEEVARRADVVFITTSDQSIGQVAANVAAQGGFRPGQTVIHMSGSLTSAVLDPARQAGALALSLHPLQSCADADRAVANLPGSVFSLEGDREALPLGKRLVTELGGEYFLISPEAKPLYHAAACVASNYLVSLIDLSRRLMQAAGMEPEMAARALAPLIKGTLDNIDEKGIPQALTGPIARGDFGTVRDHLKAMEATVPELGELYRALGRYTAGLAGRKGSIDARKVALFGQILAAKFDAASRKAGVRGKASQ</sequence>
<dbReference type="SUPFAM" id="SSF48179">
    <property type="entry name" value="6-phosphogluconate dehydrogenase C-terminal domain-like"/>
    <property type="match status" value="1"/>
</dbReference>
<dbReference type="Gene3D" id="1.10.1040.20">
    <property type="entry name" value="ProC-like, C-terminal domain"/>
    <property type="match status" value="1"/>
</dbReference>
<evidence type="ECO:0000313" key="3">
    <source>
        <dbReference type="EMBL" id="PRR77862.1"/>
    </source>
</evidence>
<dbReference type="InterPro" id="IPR036291">
    <property type="entry name" value="NAD(P)-bd_dom_sf"/>
</dbReference>
<accession>A0A9X7J5L1</accession>
<gene>
    <name evidence="3" type="ORF">MOST_00560</name>
</gene>
<evidence type="ECO:0000259" key="2">
    <source>
        <dbReference type="Pfam" id="PF10728"/>
    </source>
</evidence>
<dbReference type="PANTHER" id="PTHR40459">
    <property type="entry name" value="CONSERVED HYPOTHETICAL ALANINE AND LEUCINE RICH PROTEIN"/>
    <property type="match status" value="1"/>
</dbReference>
<dbReference type="Proteomes" id="UP000239430">
    <property type="component" value="Unassembled WGS sequence"/>
</dbReference>
<protein>
    <submittedName>
        <fullName evidence="3">Arogenate dehydrogenase</fullName>
    </submittedName>
</protein>
<comment type="caution">
    <text evidence="3">The sequence shown here is derived from an EMBL/GenBank/DDBJ whole genome shotgun (WGS) entry which is preliminary data.</text>
</comment>
<evidence type="ECO:0000313" key="4">
    <source>
        <dbReference type="Proteomes" id="UP000239430"/>
    </source>
</evidence>
<feature type="domain" description="DUF2520" evidence="2">
    <location>
        <begin position="135"/>
        <end position="263"/>
    </location>
</feature>
<proteinExistence type="predicted"/>
<dbReference type="RefSeq" id="WP_054937900.1">
    <property type="nucleotide sequence ID" value="NZ_PVXL01000004.1"/>
</dbReference>
<dbReference type="InterPro" id="IPR037108">
    <property type="entry name" value="TM1727-like_C_sf"/>
</dbReference>
<name>A0A9X7J5L1_9FIRM</name>
<dbReference type="InterPro" id="IPR019665">
    <property type="entry name" value="OxRdtase/DH_put_Rossmann_dom"/>
</dbReference>
<dbReference type="PANTHER" id="PTHR40459:SF1">
    <property type="entry name" value="CONSERVED HYPOTHETICAL ALANINE AND LEUCINE RICH PROTEIN"/>
    <property type="match status" value="1"/>
</dbReference>
<dbReference type="SUPFAM" id="SSF51735">
    <property type="entry name" value="NAD(P)-binding Rossmann-fold domains"/>
    <property type="match status" value="1"/>
</dbReference>
<evidence type="ECO:0000259" key="1">
    <source>
        <dbReference type="Pfam" id="PF10727"/>
    </source>
</evidence>
<dbReference type="InterPro" id="IPR008927">
    <property type="entry name" value="6-PGluconate_DH-like_C_sf"/>
</dbReference>
<dbReference type="AlphaFoldDB" id="A0A9X7J5L1"/>
<keyword evidence="4" id="KW-1185">Reference proteome</keyword>
<feature type="domain" description="Putative oxidoreductase/dehydrogenase Rossmann-like" evidence="1">
    <location>
        <begin position="2"/>
        <end position="117"/>
    </location>
</feature>
<dbReference type="EMBL" id="PVXL01000004">
    <property type="protein sequence ID" value="PRR77862.1"/>
    <property type="molecule type" value="Genomic_DNA"/>
</dbReference>
<organism evidence="3 4">
    <name type="scientific">Neomoorella stamsii</name>
    <dbReference type="NCBI Taxonomy" id="1266720"/>
    <lineage>
        <taxon>Bacteria</taxon>
        <taxon>Bacillati</taxon>
        <taxon>Bacillota</taxon>
        <taxon>Clostridia</taxon>
        <taxon>Neomoorellales</taxon>
        <taxon>Neomoorellaceae</taxon>
        <taxon>Neomoorella</taxon>
    </lineage>
</organism>
<dbReference type="InterPro" id="IPR018931">
    <property type="entry name" value="DUF2520"/>
</dbReference>
<dbReference type="Pfam" id="PF10728">
    <property type="entry name" value="DUF2520"/>
    <property type="match status" value="1"/>
</dbReference>
<dbReference type="Gene3D" id="3.40.50.720">
    <property type="entry name" value="NAD(P)-binding Rossmann-like Domain"/>
    <property type="match status" value="1"/>
</dbReference>
<reference evidence="3 4" key="1">
    <citation type="submission" date="2018-03" db="EMBL/GenBank/DDBJ databases">
        <title>Genome sequence of Moorella stamsii DSM 26217.</title>
        <authorList>
            <person name="Poehlein A."/>
            <person name="Daniel R."/>
        </authorList>
    </citation>
    <scope>NUCLEOTIDE SEQUENCE [LARGE SCALE GENOMIC DNA]</scope>
    <source>
        <strain evidence="4">DSM 26217</strain>
    </source>
</reference>
<dbReference type="Pfam" id="PF10727">
    <property type="entry name" value="Rossmann-like"/>
    <property type="match status" value="1"/>
</dbReference>